<organism evidence="4 5">
    <name type="scientific">Cloeon dipterum</name>
    <dbReference type="NCBI Taxonomy" id="197152"/>
    <lineage>
        <taxon>Eukaryota</taxon>
        <taxon>Metazoa</taxon>
        <taxon>Ecdysozoa</taxon>
        <taxon>Arthropoda</taxon>
        <taxon>Hexapoda</taxon>
        <taxon>Insecta</taxon>
        <taxon>Pterygota</taxon>
        <taxon>Palaeoptera</taxon>
        <taxon>Ephemeroptera</taxon>
        <taxon>Pisciforma</taxon>
        <taxon>Baetidae</taxon>
        <taxon>Cloeon</taxon>
    </lineage>
</organism>
<dbReference type="OrthoDB" id="2333384at2759"/>
<protein>
    <recommendedName>
        <fullName evidence="3">Arrestin C-terminal-like domain-containing protein</fullName>
    </recommendedName>
</protein>
<evidence type="ECO:0000313" key="4">
    <source>
        <dbReference type="EMBL" id="CAB3361770.1"/>
    </source>
</evidence>
<dbReference type="InterPro" id="IPR011022">
    <property type="entry name" value="Arrestin_C-like"/>
</dbReference>
<dbReference type="InterPro" id="IPR011021">
    <property type="entry name" value="Arrestin-like_N"/>
</dbReference>
<accession>A0A8S1BYC7</accession>
<dbReference type="SMART" id="SM01017">
    <property type="entry name" value="Arrestin_C"/>
    <property type="match status" value="1"/>
</dbReference>
<sequence>MGLEEFIIIFENAHGVFYSGQNVSGKLVVRCNAPKNIRGIYIKIKGEASVHWSETHNKKTRHYISNETYFAIKSVALEEGIEQTLTPGEHIFPFSYDLPDDLPSSFEGDFGRIRYTVRAVIDRPWKFDHETIAAFTVISPLDLNQVSRATEPIRQRGSKTFCCLCCTSGNLEVVISLPTRVAVPGDTLWPTLEVENNSRVSITSISVKLRKRVVFKAGGREKIQMKTIAKKFLEPVALGECRTFEQEALKIPSIPPSNLKHCLIIDLDYFLEAKFKTSCFARNFVASVPIVVGTIPLQQNFTQYAQIPQNPAITGWNAIPSAPAFEETPTYPNLRECKSL</sequence>
<dbReference type="Pfam" id="PF00339">
    <property type="entry name" value="Arrestin_N"/>
    <property type="match status" value="1"/>
</dbReference>
<dbReference type="GO" id="GO:0005737">
    <property type="term" value="C:cytoplasm"/>
    <property type="evidence" value="ECO:0007669"/>
    <property type="project" value="TreeGrafter"/>
</dbReference>
<name>A0A8S1BYC7_9INSE</name>
<dbReference type="AlphaFoldDB" id="A0A8S1BYC7"/>
<comment type="caution">
    <text evidence="4">The sequence shown here is derived from an EMBL/GenBank/DDBJ whole genome shotgun (WGS) entry which is preliminary data.</text>
</comment>
<dbReference type="InterPro" id="IPR050357">
    <property type="entry name" value="Arrestin_domain-protein"/>
</dbReference>
<proteinExistence type="inferred from homology"/>
<dbReference type="Pfam" id="PF02752">
    <property type="entry name" value="Arrestin_C"/>
    <property type="match status" value="1"/>
</dbReference>
<dbReference type="Gene3D" id="2.60.40.640">
    <property type="match status" value="2"/>
</dbReference>
<keyword evidence="2" id="KW-0716">Sensory transduction</keyword>
<dbReference type="GO" id="GO:0015031">
    <property type="term" value="P:protein transport"/>
    <property type="evidence" value="ECO:0007669"/>
    <property type="project" value="TreeGrafter"/>
</dbReference>
<dbReference type="Proteomes" id="UP000494165">
    <property type="component" value="Unassembled WGS sequence"/>
</dbReference>
<evidence type="ECO:0000313" key="5">
    <source>
        <dbReference type="Proteomes" id="UP000494165"/>
    </source>
</evidence>
<comment type="similarity">
    <text evidence="1">Belongs to the arrestin family.</text>
</comment>
<evidence type="ECO:0000259" key="3">
    <source>
        <dbReference type="SMART" id="SM01017"/>
    </source>
</evidence>
<dbReference type="PANTHER" id="PTHR11188:SF176">
    <property type="entry name" value="ARRESTIN DOMAIN-CONTAINING PROTEIN 1"/>
    <property type="match status" value="1"/>
</dbReference>
<dbReference type="InterPro" id="IPR014756">
    <property type="entry name" value="Ig_E-set"/>
</dbReference>
<evidence type="ECO:0000256" key="1">
    <source>
        <dbReference type="ARBA" id="ARBA00005298"/>
    </source>
</evidence>
<evidence type="ECO:0000256" key="2">
    <source>
        <dbReference type="ARBA" id="ARBA00022606"/>
    </source>
</evidence>
<reference evidence="4 5" key="1">
    <citation type="submission" date="2020-04" db="EMBL/GenBank/DDBJ databases">
        <authorList>
            <person name="Alioto T."/>
            <person name="Alioto T."/>
            <person name="Gomez Garrido J."/>
        </authorList>
    </citation>
    <scope>NUCLEOTIDE SEQUENCE [LARGE SCALE GENOMIC DNA]</scope>
</reference>
<keyword evidence="5" id="KW-1185">Reference proteome</keyword>
<dbReference type="InterPro" id="IPR014752">
    <property type="entry name" value="Arrestin-like_C"/>
</dbReference>
<dbReference type="EMBL" id="CADEPI010000007">
    <property type="protein sequence ID" value="CAB3361770.1"/>
    <property type="molecule type" value="Genomic_DNA"/>
</dbReference>
<feature type="domain" description="Arrestin C-terminal-like" evidence="3">
    <location>
        <begin position="167"/>
        <end position="297"/>
    </location>
</feature>
<dbReference type="SUPFAM" id="SSF81296">
    <property type="entry name" value="E set domains"/>
    <property type="match status" value="2"/>
</dbReference>
<gene>
    <name evidence="4" type="ORF">CLODIP_2_CD01779</name>
</gene>
<dbReference type="PANTHER" id="PTHR11188">
    <property type="entry name" value="ARRESTIN DOMAIN CONTAINING PROTEIN"/>
    <property type="match status" value="1"/>
</dbReference>